<dbReference type="Pfam" id="PF07145">
    <property type="entry name" value="PAM2"/>
    <property type="match status" value="1"/>
</dbReference>
<dbReference type="Gene3D" id="3.30.1370.110">
    <property type="match status" value="1"/>
</dbReference>
<protein>
    <submittedName>
        <fullName evidence="3">Polyadenylate-binding protein-interacting protein 7-like protein</fullName>
    </submittedName>
</protein>
<proteinExistence type="evidence at transcript level"/>
<dbReference type="SUPFAM" id="SSF160443">
    <property type="entry name" value="SMR domain-like"/>
    <property type="match status" value="1"/>
</dbReference>
<dbReference type="AlphaFoldDB" id="A0A0A7LUJ2"/>
<dbReference type="InterPro" id="IPR009818">
    <property type="entry name" value="PAM2_motif"/>
</dbReference>
<dbReference type="InterPro" id="IPR036063">
    <property type="entry name" value="Smr_dom_sf"/>
</dbReference>
<dbReference type="Pfam" id="PF08590">
    <property type="entry name" value="DUF1771"/>
    <property type="match status" value="1"/>
</dbReference>
<dbReference type="InterPro" id="IPR002625">
    <property type="entry name" value="Smr_dom"/>
</dbReference>
<dbReference type="InterPro" id="IPR041806">
    <property type="entry name" value="CID5/6/7_CUE"/>
</dbReference>
<feature type="domain" description="Smr" evidence="2">
    <location>
        <begin position="477"/>
        <end position="558"/>
    </location>
</feature>
<dbReference type="SMART" id="SM00463">
    <property type="entry name" value="SMR"/>
    <property type="match status" value="1"/>
</dbReference>
<dbReference type="SMART" id="SM01162">
    <property type="entry name" value="DUF1771"/>
    <property type="match status" value="1"/>
</dbReference>
<feature type="region of interest" description="Disordered" evidence="1">
    <location>
        <begin position="44"/>
        <end position="81"/>
    </location>
</feature>
<accession>A0A0A7LUJ2</accession>
<dbReference type="CDD" id="cd14371">
    <property type="entry name" value="CUE_CID7_like"/>
    <property type="match status" value="1"/>
</dbReference>
<organism evidence="3">
    <name type="scientific">Albuca bracteata</name>
    <name type="common">False sea onion</name>
    <name type="synonym">Ornithogalum longebracteatum</name>
    <dbReference type="NCBI Taxonomy" id="82047"/>
    <lineage>
        <taxon>Eukaryota</taxon>
        <taxon>Viridiplantae</taxon>
        <taxon>Streptophyta</taxon>
        <taxon>Embryophyta</taxon>
        <taxon>Tracheophyta</taxon>
        <taxon>Spermatophyta</taxon>
        <taxon>Magnoliopsida</taxon>
        <taxon>Liliopsida</taxon>
        <taxon>Asparagales</taxon>
        <taxon>Hyacinthaceae</taxon>
        <taxon>Ornithogaloideae</taxon>
        <taxon>Albuca</taxon>
    </lineage>
</organism>
<dbReference type="PROSITE" id="PS50828">
    <property type="entry name" value="SMR"/>
    <property type="match status" value="1"/>
</dbReference>
<sequence>MNLSNRGFLNNKDTKLNAPSKLTSLNPNAAEFIPSSFRSPIGNIKSSDATSLDVPRASAKSALDRSESNVSNKSDDEAQRYWHDQLPDDITPDFKSMGENDLDNTSQLSLATLSLYDGVEPSRFHSSASNQLFGTEHDTSRHDVGNLNFGEKVGYLGSTFVEDQPSNAFMSLATTGWDKRFLNDGQRFTNGTDGNHYNGDSSVGLLSDSFSDHTVLENGAINPVEFLALQFPGFAAESLADVYYANSCDLNLTIEILTQLELQVDANFSQKTNSKSAEAPSFNTLDFPALPAADSNNCASKFNGEDLHQVSNIYRSPSSISRGSVDFASTVRKLASQDSTHRKYERSSSADGIIGSSRSSQLLNSAYNGNGKLAYGDKVRSSASRAVPLWLETGDAVANMYSDLREDARDFARLRNACFEQARQAYLIGNGALARELSRKGQLYNMQMKAAHGKAKESIYRQRNPAAPDARTQDRLIDLHGLHVTEAIQVLQHELSILRSTARLAGQRLQVMICVGTGHHTKGARTPARLPVAVEQFLLEEGIHFTQPQPGLLRVVVS</sequence>
<dbReference type="InterPro" id="IPR053242">
    <property type="entry name" value="PAM2-like_domain"/>
</dbReference>
<evidence type="ECO:0000256" key="1">
    <source>
        <dbReference type="SAM" id="MobiDB-lite"/>
    </source>
</evidence>
<dbReference type="InterPro" id="IPR013899">
    <property type="entry name" value="DUF1771"/>
</dbReference>
<feature type="compositionally biased region" description="Basic and acidic residues" evidence="1">
    <location>
        <begin position="62"/>
        <end position="81"/>
    </location>
</feature>
<dbReference type="PANTHER" id="PTHR46651:SF1">
    <property type="entry name" value="SMALL MUTS RELATED FAMILY PROTEIN"/>
    <property type="match status" value="1"/>
</dbReference>
<dbReference type="PANTHER" id="PTHR46651">
    <property type="entry name" value="POLYADENYLATE-BINDING PROTEIN-INTERACTING PROTEIN 7"/>
    <property type="match status" value="1"/>
</dbReference>
<feature type="region of interest" description="Disordered" evidence="1">
    <location>
        <begin position="1"/>
        <end position="22"/>
    </location>
</feature>
<evidence type="ECO:0000313" key="3">
    <source>
        <dbReference type="EMBL" id="AIZ68160.1"/>
    </source>
</evidence>
<dbReference type="EMBL" id="KM521538">
    <property type="protein sequence ID" value="AIZ68160.1"/>
    <property type="molecule type" value="mRNA"/>
</dbReference>
<reference evidence="3" key="1">
    <citation type="submission" date="2014-09" db="EMBL/GenBank/DDBJ databases">
        <title>Transcriptome-wide evaluation of reference genes for quantitative real-time PCR in Ornithogalum saundersiae tissues during plant development and under stress conditions.</title>
        <authorList>
            <person name="Kong J.-Q."/>
        </authorList>
    </citation>
    <scope>NUCLEOTIDE SEQUENCE</scope>
</reference>
<gene>
    <name evidence="3" type="primary">PABP-1</name>
</gene>
<name>A0A0A7LUJ2_ALBBR</name>
<evidence type="ECO:0000259" key="2">
    <source>
        <dbReference type="PROSITE" id="PS50828"/>
    </source>
</evidence>